<dbReference type="GO" id="GO:0009166">
    <property type="term" value="P:nucleotide catabolic process"/>
    <property type="evidence" value="ECO:0007669"/>
    <property type="project" value="InterPro"/>
</dbReference>
<organism evidence="14 15">
    <name type="scientific">Falsirhodobacter algicola</name>
    <dbReference type="NCBI Taxonomy" id="2692330"/>
    <lineage>
        <taxon>Bacteria</taxon>
        <taxon>Pseudomonadati</taxon>
        <taxon>Pseudomonadota</taxon>
        <taxon>Alphaproteobacteria</taxon>
        <taxon>Rhodobacterales</taxon>
        <taxon>Paracoccaceae</taxon>
        <taxon>Falsirhodobacter</taxon>
    </lineage>
</organism>
<evidence type="ECO:0000256" key="9">
    <source>
        <dbReference type="ARBA" id="ARBA00022801"/>
    </source>
</evidence>
<keyword evidence="6" id="KW-0479">Metal-binding</keyword>
<dbReference type="PANTHER" id="PTHR11575:SF6">
    <property type="entry name" value="2',3'-CYCLIC-NUCLEOTIDE 2'-PHOSPHODIESTERASE_3'-NUCLEOTIDASE"/>
    <property type="match status" value="1"/>
</dbReference>
<dbReference type="AlphaFoldDB" id="A0A8J8MRN2"/>
<comment type="catalytic activity">
    <reaction evidence="2">
        <text>a nucleoside 2',3'-cyclic phosphate + H2O = a nucleoside 3'-phosphate + H(+)</text>
        <dbReference type="Rhea" id="RHEA:19621"/>
        <dbReference type="ChEBI" id="CHEBI:15377"/>
        <dbReference type="ChEBI" id="CHEBI:15378"/>
        <dbReference type="ChEBI" id="CHEBI:66949"/>
        <dbReference type="ChEBI" id="CHEBI:66954"/>
        <dbReference type="EC" id="3.1.4.16"/>
    </reaction>
</comment>
<dbReference type="NCBIfam" id="NF006938">
    <property type="entry name" value="PRK09420.1"/>
    <property type="match status" value="1"/>
</dbReference>
<evidence type="ECO:0000256" key="2">
    <source>
        <dbReference type="ARBA" id="ARBA00001730"/>
    </source>
</evidence>
<dbReference type="GO" id="GO:0030288">
    <property type="term" value="C:outer membrane-bounded periplasmic space"/>
    <property type="evidence" value="ECO:0007669"/>
    <property type="project" value="TreeGrafter"/>
</dbReference>
<dbReference type="InterPro" id="IPR006311">
    <property type="entry name" value="TAT_signal"/>
</dbReference>
<dbReference type="InterPro" id="IPR004843">
    <property type="entry name" value="Calcineurin-like_PHP"/>
</dbReference>
<feature type="chain" id="PRO_5035339355" evidence="11">
    <location>
        <begin position="30"/>
        <end position="654"/>
    </location>
</feature>
<dbReference type="Gene3D" id="3.90.780.10">
    <property type="entry name" value="5'-Nucleotidase, C-terminal domain"/>
    <property type="match status" value="1"/>
</dbReference>
<dbReference type="Pfam" id="PF02872">
    <property type="entry name" value="5_nucleotid_C"/>
    <property type="match status" value="1"/>
</dbReference>
<evidence type="ECO:0000259" key="12">
    <source>
        <dbReference type="Pfam" id="PF00149"/>
    </source>
</evidence>
<dbReference type="PROSITE" id="PS00786">
    <property type="entry name" value="5_NUCLEOTIDASE_2"/>
    <property type="match status" value="1"/>
</dbReference>
<dbReference type="KEGG" id="fap:GR316_02685"/>
<evidence type="ECO:0000256" key="10">
    <source>
        <dbReference type="ARBA" id="ARBA00023268"/>
    </source>
</evidence>
<comment type="subcellular location">
    <subcellularLocation>
        <location evidence="4">Cell envelope</location>
    </subcellularLocation>
</comment>
<dbReference type="InterPro" id="IPR041827">
    <property type="entry name" value="CpdB_N"/>
</dbReference>
<accession>A0A8J8MRN2</accession>
<keyword evidence="8 11" id="KW-0547">Nucleotide-binding</keyword>
<dbReference type="EMBL" id="CP047289">
    <property type="protein sequence ID" value="QUS35274.1"/>
    <property type="molecule type" value="Genomic_DNA"/>
</dbReference>
<dbReference type="CDD" id="cd07410">
    <property type="entry name" value="MPP_CpdB_N"/>
    <property type="match status" value="1"/>
</dbReference>
<dbReference type="InterPro" id="IPR036907">
    <property type="entry name" value="5'-Nucleotdase_C_sf"/>
</dbReference>
<feature type="domain" description="Calcineurin-like phosphoesterase" evidence="12">
    <location>
        <begin position="36"/>
        <end position="277"/>
    </location>
</feature>
<evidence type="ECO:0000256" key="5">
    <source>
        <dbReference type="ARBA" id="ARBA00006654"/>
    </source>
</evidence>
<name>A0A8J8MRN2_9RHOB</name>
<evidence type="ECO:0000256" key="4">
    <source>
        <dbReference type="ARBA" id="ARBA00004196"/>
    </source>
</evidence>
<dbReference type="RefSeq" id="WP_211784520.1">
    <property type="nucleotide sequence ID" value="NZ_CP047289.1"/>
</dbReference>
<evidence type="ECO:0000256" key="8">
    <source>
        <dbReference type="ARBA" id="ARBA00022741"/>
    </source>
</evidence>
<comment type="cofactor">
    <cofactor evidence="3">
        <name>a divalent metal cation</name>
        <dbReference type="ChEBI" id="CHEBI:60240"/>
    </cofactor>
</comment>
<evidence type="ECO:0000256" key="6">
    <source>
        <dbReference type="ARBA" id="ARBA00022723"/>
    </source>
</evidence>
<comment type="catalytic activity">
    <reaction evidence="1">
        <text>a ribonucleoside 3'-phosphate + H2O = a ribonucleoside + phosphate</text>
        <dbReference type="Rhea" id="RHEA:10144"/>
        <dbReference type="ChEBI" id="CHEBI:13197"/>
        <dbReference type="ChEBI" id="CHEBI:15377"/>
        <dbReference type="ChEBI" id="CHEBI:18254"/>
        <dbReference type="ChEBI" id="CHEBI:43474"/>
        <dbReference type="EC" id="3.1.3.6"/>
    </reaction>
</comment>
<keyword evidence="10" id="KW-0511">Multifunctional enzyme</keyword>
<gene>
    <name evidence="14" type="ORF">GR316_02685</name>
</gene>
<evidence type="ECO:0000256" key="1">
    <source>
        <dbReference type="ARBA" id="ARBA00000527"/>
    </source>
</evidence>
<dbReference type="SUPFAM" id="SSF56300">
    <property type="entry name" value="Metallo-dependent phosphatases"/>
    <property type="match status" value="1"/>
</dbReference>
<dbReference type="GO" id="GO:0008254">
    <property type="term" value="F:3'-nucleotidase activity"/>
    <property type="evidence" value="ECO:0007669"/>
    <property type="project" value="UniProtKB-EC"/>
</dbReference>
<dbReference type="PANTHER" id="PTHR11575">
    <property type="entry name" value="5'-NUCLEOTIDASE-RELATED"/>
    <property type="match status" value="1"/>
</dbReference>
<dbReference type="Proteomes" id="UP000679284">
    <property type="component" value="Chromosome"/>
</dbReference>
<keyword evidence="7 11" id="KW-0732">Signal</keyword>
<sequence>MPMILTRRALLMTGAAGAVTLLHPFTARAAAGQAHLRILATTDLHCNVQPYDYYADKPVDTLGLARTATILEGLRSEAANSLTVDNGDYLQGNPMGDWAAHGGMKDGDVHPVIAGMNAVGYDAGTLGNHEFNYGVPFLEQVNAGAAFPVVCANFARTLGATPLEDDLWTKPYVILERDLVDGEGQSRPIKIGVIGFVPPQIMQWDRANLEGSYATRDIIEAAETWLPVMKDDGADIVIALCHSGIDTAPFEPGMENAAYHLARVDGIDALITGHAHSEWPSDKYDGEGMDHSNGRIHGVPAVMAGFWGSHLGVVDLMLTHDGDGWSVQDGESALHPIAQRTEDNKTVALVTDYEPAIDATAAAHDATLEYIRAEVGRTDAPLYSYFALVADDPSVQIVSLAQSWYVAQLLTGTEHEGLPILSAAAPFKAGGRGGPDYYTDVPAGPIAIKNVSDLYLYPNTLCAVRITGAQLKDWLERSAGAFNQVKPGLADQPLLDDEFRSYNFDVIDGVTYRIDLTQPSRFDGEGELADEAANRIVDLQWNGAPVTPEQEFIVATNNYRASGGGHFTGADGTTTILQAPDANRDVVVRYIQDQGTISPAADANWSFAPVEGATVTFETGPQAVAYADQIRARGTKLEHVGPAGDGFERFRITL</sequence>
<reference evidence="14" key="1">
    <citation type="submission" date="2020-01" db="EMBL/GenBank/DDBJ databases">
        <authorList>
            <person name="Yang Y."/>
            <person name="Kwon Y.M."/>
        </authorList>
    </citation>
    <scope>NUCLEOTIDE SEQUENCE</scope>
    <source>
        <strain evidence="14">PG104</strain>
    </source>
</reference>
<evidence type="ECO:0000256" key="11">
    <source>
        <dbReference type="RuleBase" id="RU362119"/>
    </source>
</evidence>
<dbReference type="InterPro" id="IPR008334">
    <property type="entry name" value="5'-Nucleotdase_C"/>
</dbReference>
<protein>
    <submittedName>
        <fullName evidence="14">Bifunctional 2',3'-cyclic-nucleotide 2'-phosphodiesterase/3'-nucleotidase</fullName>
    </submittedName>
</protein>
<evidence type="ECO:0000259" key="13">
    <source>
        <dbReference type="Pfam" id="PF02872"/>
    </source>
</evidence>
<dbReference type="PROSITE" id="PS51318">
    <property type="entry name" value="TAT"/>
    <property type="match status" value="1"/>
</dbReference>
<dbReference type="SUPFAM" id="SSF55816">
    <property type="entry name" value="5'-nucleotidase (syn. UDP-sugar hydrolase), C-terminal domain"/>
    <property type="match status" value="1"/>
</dbReference>
<feature type="signal peptide" evidence="11">
    <location>
        <begin position="1"/>
        <end position="29"/>
    </location>
</feature>
<dbReference type="InterPro" id="IPR006146">
    <property type="entry name" value="5'-Nucleotdase_CS"/>
</dbReference>
<dbReference type="GO" id="GO:0046872">
    <property type="term" value="F:metal ion binding"/>
    <property type="evidence" value="ECO:0007669"/>
    <property type="project" value="UniProtKB-KW"/>
</dbReference>
<feature type="domain" description="5'-Nucleotidase C-terminal" evidence="13">
    <location>
        <begin position="439"/>
        <end position="568"/>
    </location>
</feature>
<dbReference type="PRINTS" id="PR01607">
    <property type="entry name" value="APYRASEFAMLY"/>
</dbReference>
<proteinExistence type="inferred from homology"/>
<dbReference type="Gene3D" id="3.60.21.10">
    <property type="match status" value="1"/>
</dbReference>
<comment type="similarity">
    <text evidence="5 11">Belongs to the 5'-nucleotidase family.</text>
</comment>
<evidence type="ECO:0000313" key="15">
    <source>
        <dbReference type="Proteomes" id="UP000679284"/>
    </source>
</evidence>
<evidence type="ECO:0000313" key="14">
    <source>
        <dbReference type="EMBL" id="QUS35274.1"/>
    </source>
</evidence>
<dbReference type="GO" id="GO:0000166">
    <property type="term" value="F:nucleotide binding"/>
    <property type="evidence" value="ECO:0007669"/>
    <property type="project" value="UniProtKB-KW"/>
</dbReference>
<evidence type="ECO:0000256" key="3">
    <source>
        <dbReference type="ARBA" id="ARBA00001968"/>
    </source>
</evidence>
<dbReference type="Pfam" id="PF00149">
    <property type="entry name" value="Metallophos"/>
    <property type="match status" value="1"/>
</dbReference>
<evidence type="ECO:0000256" key="7">
    <source>
        <dbReference type="ARBA" id="ARBA00022729"/>
    </source>
</evidence>
<dbReference type="InterPro" id="IPR029052">
    <property type="entry name" value="Metallo-depent_PP-like"/>
</dbReference>
<dbReference type="InterPro" id="IPR006179">
    <property type="entry name" value="5_nucleotidase/apyrase"/>
</dbReference>
<keyword evidence="15" id="KW-1185">Reference proteome</keyword>
<dbReference type="GO" id="GO:0008663">
    <property type="term" value="F:2',3'-cyclic-nucleotide 2'-phosphodiesterase activity"/>
    <property type="evidence" value="ECO:0007669"/>
    <property type="project" value="UniProtKB-EC"/>
</dbReference>
<keyword evidence="9 11" id="KW-0378">Hydrolase</keyword>